<accession>A0A430FLC2</accession>
<evidence type="ECO:0000313" key="7">
    <source>
        <dbReference type="EMBL" id="RSX53531.1"/>
    </source>
</evidence>
<evidence type="ECO:0000259" key="6">
    <source>
        <dbReference type="PROSITE" id="PS50943"/>
    </source>
</evidence>
<evidence type="ECO:0000256" key="3">
    <source>
        <dbReference type="ARBA" id="ARBA00023125"/>
    </source>
</evidence>
<dbReference type="PROSITE" id="PS50943">
    <property type="entry name" value="HTH_CROC1"/>
    <property type="match status" value="1"/>
</dbReference>
<dbReference type="Pfam" id="PF13377">
    <property type="entry name" value="Peripla_BP_3"/>
    <property type="match status" value="1"/>
</dbReference>
<sequence>MATITDVAQMAGVSKNTVSRYLNERGYISEKTKTAIQEAIDTLHYQPNQIARSLYSNKTYLIGLVIPDVVQPFFATMTSRIEDELDRRGYKMILCNTMHSSSKERKYIDMLTANKVDGIIIGSHSIDINYSDINAPIVALDRYLADDIPVVSADHETGGRYAARAFVEHGCRIVVQLEGFSQVKTPSSARHRVFEQEMYNHGIACFTHELRLNQFEFSTYLATADAVLDRYPDADGIFASDLVALAVQRQALSRGIRVPEDLMLFGYDGSFVYQIPYPALPTVIQPFDDIARTIVNVLMRRIAGEPLDGMSYVLPVRLSE</sequence>
<dbReference type="PROSITE" id="PS50932">
    <property type="entry name" value="HTH_LACI_2"/>
    <property type="match status" value="1"/>
</dbReference>
<dbReference type="InterPro" id="IPR000843">
    <property type="entry name" value="HTH_LacI"/>
</dbReference>
<dbReference type="GO" id="GO:0003700">
    <property type="term" value="F:DNA-binding transcription factor activity"/>
    <property type="evidence" value="ECO:0007669"/>
    <property type="project" value="TreeGrafter"/>
</dbReference>
<keyword evidence="8" id="KW-1185">Reference proteome</keyword>
<dbReference type="GO" id="GO:0000976">
    <property type="term" value="F:transcription cis-regulatory region binding"/>
    <property type="evidence" value="ECO:0007669"/>
    <property type="project" value="TreeGrafter"/>
</dbReference>
<dbReference type="OrthoDB" id="37081at2"/>
<keyword evidence="4" id="KW-0804">Transcription</keyword>
<evidence type="ECO:0000256" key="2">
    <source>
        <dbReference type="ARBA" id="ARBA00023015"/>
    </source>
</evidence>
<dbReference type="PANTHER" id="PTHR30146:SF95">
    <property type="entry name" value="RIBOSE OPERON REPRESSOR"/>
    <property type="match status" value="1"/>
</dbReference>
<gene>
    <name evidence="7" type="ORF">D2E25_0854</name>
</gene>
<dbReference type="InterPro" id="IPR028082">
    <property type="entry name" value="Peripla_BP_I"/>
</dbReference>
<keyword evidence="2" id="KW-0805">Transcription regulation</keyword>
<dbReference type="CDD" id="cd06291">
    <property type="entry name" value="PBP1_Qymf-like"/>
    <property type="match status" value="1"/>
</dbReference>
<keyword evidence="1" id="KW-0678">Repressor</keyword>
<dbReference type="Gene3D" id="3.40.50.2300">
    <property type="match status" value="2"/>
</dbReference>
<evidence type="ECO:0000256" key="4">
    <source>
        <dbReference type="ARBA" id="ARBA00023163"/>
    </source>
</evidence>
<feature type="domain" description="HTH cro/C1-type" evidence="6">
    <location>
        <begin position="3"/>
        <end position="46"/>
    </location>
</feature>
<dbReference type="Pfam" id="PF00356">
    <property type="entry name" value="LacI"/>
    <property type="match status" value="1"/>
</dbReference>
<dbReference type="InterPro" id="IPR001387">
    <property type="entry name" value="Cro/C1-type_HTH"/>
</dbReference>
<dbReference type="PRINTS" id="PR00036">
    <property type="entry name" value="HTHLACI"/>
</dbReference>
<dbReference type="PROSITE" id="PS00356">
    <property type="entry name" value="HTH_LACI_1"/>
    <property type="match status" value="1"/>
</dbReference>
<feature type="domain" description="HTH lacI-type" evidence="5">
    <location>
        <begin position="2"/>
        <end position="56"/>
    </location>
</feature>
<dbReference type="PANTHER" id="PTHR30146">
    <property type="entry name" value="LACI-RELATED TRANSCRIPTIONAL REPRESSOR"/>
    <property type="match status" value="1"/>
</dbReference>
<dbReference type="Proteomes" id="UP000287533">
    <property type="component" value="Unassembled WGS sequence"/>
</dbReference>
<protein>
    <submittedName>
        <fullName evidence="7">Sucrose operon repressor</fullName>
    </submittedName>
</protein>
<dbReference type="Gene3D" id="1.10.260.40">
    <property type="entry name" value="lambda repressor-like DNA-binding domains"/>
    <property type="match status" value="1"/>
</dbReference>
<name>A0A430FLC2_9BIFI</name>
<proteinExistence type="predicted"/>
<dbReference type="CDD" id="cd01392">
    <property type="entry name" value="HTH_LacI"/>
    <property type="match status" value="1"/>
</dbReference>
<keyword evidence="3" id="KW-0238">DNA-binding</keyword>
<reference evidence="7 8" key="1">
    <citation type="submission" date="2018-09" db="EMBL/GenBank/DDBJ databases">
        <title>Characterization of the phylogenetic diversity of five novel species belonging to the genus Bifidobacterium.</title>
        <authorList>
            <person name="Lugli G.A."/>
            <person name="Duranti S."/>
            <person name="Milani C."/>
        </authorList>
    </citation>
    <scope>NUCLEOTIDE SEQUENCE [LARGE SCALE GENOMIC DNA]</scope>
    <source>
        <strain evidence="7 8">2034B</strain>
    </source>
</reference>
<dbReference type="RefSeq" id="WP_125980155.1">
    <property type="nucleotide sequence ID" value="NZ_QXGL01000002.1"/>
</dbReference>
<dbReference type="EMBL" id="QXGL01000002">
    <property type="protein sequence ID" value="RSX53531.1"/>
    <property type="molecule type" value="Genomic_DNA"/>
</dbReference>
<dbReference type="SMART" id="SM00354">
    <property type="entry name" value="HTH_LACI"/>
    <property type="match status" value="1"/>
</dbReference>
<organism evidence="7 8">
    <name type="scientific">Bifidobacterium goeldii</name>
    <dbReference type="NCBI Taxonomy" id="2306975"/>
    <lineage>
        <taxon>Bacteria</taxon>
        <taxon>Bacillati</taxon>
        <taxon>Actinomycetota</taxon>
        <taxon>Actinomycetes</taxon>
        <taxon>Bifidobacteriales</taxon>
        <taxon>Bifidobacteriaceae</taxon>
        <taxon>Bifidobacterium</taxon>
    </lineage>
</organism>
<evidence type="ECO:0000256" key="1">
    <source>
        <dbReference type="ARBA" id="ARBA00022491"/>
    </source>
</evidence>
<evidence type="ECO:0000259" key="5">
    <source>
        <dbReference type="PROSITE" id="PS50932"/>
    </source>
</evidence>
<dbReference type="AlphaFoldDB" id="A0A430FLC2"/>
<dbReference type="SUPFAM" id="SSF53822">
    <property type="entry name" value="Periplasmic binding protein-like I"/>
    <property type="match status" value="1"/>
</dbReference>
<dbReference type="InterPro" id="IPR010982">
    <property type="entry name" value="Lambda_DNA-bd_dom_sf"/>
</dbReference>
<dbReference type="SUPFAM" id="SSF47413">
    <property type="entry name" value="lambda repressor-like DNA-binding domains"/>
    <property type="match status" value="1"/>
</dbReference>
<evidence type="ECO:0000313" key="8">
    <source>
        <dbReference type="Proteomes" id="UP000287533"/>
    </source>
</evidence>
<comment type="caution">
    <text evidence="7">The sequence shown here is derived from an EMBL/GenBank/DDBJ whole genome shotgun (WGS) entry which is preliminary data.</text>
</comment>
<dbReference type="InterPro" id="IPR046335">
    <property type="entry name" value="LacI/GalR-like_sensor"/>
</dbReference>